<accession>A0ABR0NHH2</accession>
<feature type="compositionally biased region" description="Acidic residues" evidence="1">
    <location>
        <begin position="77"/>
        <end position="86"/>
    </location>
</feature>
<organism evidence="2 3">
    <name type="scientific">Gossypium arboreum</name>
    <name type="common">Tree cotton</name>
    <name type="synonym">Gossypium nanking</name>
    <dbReference type="NCBI Taxonomy" id="29729"/>
    <lineage>
        <taxon>Eukaryota</taxon>
        <taxon>Viridiplantae</taxon>
        <taxon>Streptophyta</taxon>
        <taxon>Embryophyta</taxon>
        <taxon>Tracheophyta</taxon>
        <taxon>Spermatophyta</taxon>
        <taxon>Magnoliopsida</taxon>
        <taxon>eudicotyledons</taxon>
        <taxon>Gunneridae</taxon>
        <taxon>Pentapetalae</taxon>
        <taxon>rosids</taxon>
        <taxon>malvids</taxon>
        <taxon>Malvales</taxon>
        <taxon>Malvaceae</taxon>
        <taxon>Malvoideae</taxon>
        <taxon>Gossypium</taxon>
    </lineage>
</organism>
<gene>
    <name evidence="2" type="ORF">PVK06_035684</name>
</gene>
<protein>
    <submittedName>
        <fullName evidence="2">Uncharacterized protein</fullName>
    </submittedName>
</protein>
<evidence type="ECO:0000256" key="1">
    <source>
        <dbReference type="SAM" id="MobiDB-lite"/>
    </source>
</evidence>
<name>A0ABR0NHH2_GOSAR</name>
<evidence type="ECO:0000313" key="2">
    <source>
        <dbReference type="EMBL" id="KAK5794458.1"/>
    </source>
</evidence>
<dbReference type="EMBL" id="JARKNE010000010">
    <property type="protein sequence ID" value="KAK5794458.1"/>
    <property type="molecule type" value="Genomic_DNA"/>
</dbReference>
<comment type="caution">
    <text evidence="2">The sequence shown here is derived from an EMBL/GenBank/DDBJ whole genome shotgun (WGS) entry which is preliminary data.</text>
</comment>
<dbReference type="Proteomes" id="UP001358586">
    <property type="component" value="Chromosome 10"/>
</dbReference>
<evidence type="ECO:0000313" key="3">
    <source>
        <dbReference type="Proteomes" id="UP001358586"/>
    </source>
</evidence>
<sequence>MSEQESHEREFQPKSKGIQQLLDQLEEFFQKRSQASTALGEVIHDASNFDPKGQCITVSHPKLNLESQQEFGSGDGNEPDTTEDIFDPINIKYMKT</sequence>
<keyword evidence="3" id="KW-1185">Reference proteome</keyword>
<feature type="region of interest" description="Disordered" evidence="1">
    <location>
        <begin position="67"/>
        <end position="89"/>
    </location>
</feature>
<reference evidence="2 3" key="1">
    <citation type="submission" date="2023-03" db="EMBL/GenBank/DDBJ databases">
        <title>WGS of Gossypium arboreum.</title>
        <authorList>
            <person name="Yu D."/>
        </authorList>
    </citation>
    <scope>NUCLEOTIDE SEQUENCE [LARGE SCALE GENOMIC DNA]</scope>
    <source>
        <tissue evidence="2">Leaf</tissue>
    </source>
</reference>
<proteinExistence type="predicted"/>